<feature type="domain" description="Acyl-CoA dehydrogenase/oxidase C-terminal" evidence="8">
    <location>
        <begin position="238"/>
        <end position="386"/>
    </location>
</feature>
<evidence type="ECO:0000256" key="6">
    <source>
        <dbReference type="ARBA" id="ARBA00023002"/>
    </source>
</evidence>
<keyword evidence="4 7" id="KW-0285">Flavoprotein</keyword>
<proteinExistence type="inferred from homology"/>
<dbReference type="SUPFAM" id="SSF56645">
    <property type="entry name" value="Acyl-CoA dehydrogenase NM domain-like"/>
    <property type="match status" value="1"/>
</dbReference>
<evidence type="ECO:0000313" key="12">
    <source>
        <dbReference type="Proteomes" id="UP001604002"/>
    </source>
</evidence>
<dbReference type="InterPro" id="IPR046373">
    <property type="entry name" value="Acyl-CoA_Oxase/DH_mid-dom_sf"/>
</dbReference>
<dbReference type="InterPro" id="IPR050741">
    <property type="entry name" value="Acyl-CoA_dehydrogenase"/>
</dbReference>
<dbReference type="InterPro" id="IPR009075">
    <property type="entry name" value="AcylCo_DH/oxidase_C"/>
</dbReference>
<dbReference type="PANTHER" id="PTHR48083">
    <property type="entry name" value="MEDIUM-CHAIN SPECIFIC ACYL-COA DEHYDROGENASE, MITOCHONDRIAL-RELATED"/>
    <property type="match status" value="1"/>
</dbReference>
<dbReference type="Gene3D" id="1.10.540.10">
    <property type="entry name" value="Acyl-CoA dehydrogenase/oxidase, N-terminal domain"/>
    <property type="match status" value="1"/>
</dbReference>
<dbReference type="InterPro" id="IPR013786">
    <property type="entry name" value="AcylCoA_DH/ox_N"/>
</dbReference>
<evidence type="ECO:0000256" key="7">
    <source>
        <dbReference type="RuleBase" id="RU362125"/>
    </source>
</evidence>
<name>A0ABW6ZTF2_9HYPH</name>
<feature type="domain" description="Acyl-CoA oxidase/dehydrogenase middle" evidence="9">
    <location>
        <begin position="128"/>
        <end position="213"/>
    </location>
</feature>
<evidence type="ECO:0000256" key="2">
    <source>
        <dbReference type="ARBA" id="ARBA00009347"/>
    </source>
</evidence>
<sequence length="401" mass="43267">MDFALPQELAALEARTVAFVRDEVLPFEADPRRTAHGPSEDLRRELVEKARAAGLLSPHVTREWGGLGLSHLGKAVVFEAAGYSMLGPVALNIAAPDEGNMHLLAEVASPAQNARFLAPMAAGETRSCFLMTEPHPGAGADPSLMKTTAVKEGDHFIVNGVKWLITGAEGAACAIVMARTFVDGRDVGATMFLTDLPAEGFRITRALDTLDSSFTGGHAEVALENLRIPATDVLGAVGEGFRYAQARLVPARLTHCMRWLGAARRAHDIATDYASRREAFGGTLLSHEGVGFMLADNEIDLHTTRLAIRHAAWLLDQGQKANVESSMVKVFASEAIFRVVDRSLQVLGGLGMTRDTEVERIFRDVRGFRIYDGPSEVHRWNIARRLARTATAAAVPAGRAA</sequence>
<dbReference type="Proteomes" id="UP001604002">
    <property type="component" value="Unassembled WGS sequence"/>
</dbReference>
<dbReference type="Pfam" id="PF02770">
    <property type="entry name" value="Acyl-CoA_dh_M"/>
    <property type="match status" value="1"/>
</dbReference>
<dbReference type="PANTHER" id="PTHR48083:SF2">
    <property type="entry name" value="MEDIUM-CHAIN SPECIFIC ACYL-COA DEHYDROGENASE, MITOCHONDRIAL"/>
    <property type="match status" value="1"/>
</dbReference>
<evidence type="ECO:0000256" key="5">
    <source>
        <dbReference type="ARBA" id="ARBA00022827"/>
    </source>
</evidence>
<dbReference type="RefSeq" id="WP_393991920.1">
    <property type="nucleotide sequence ID" value="NZ_JBAFVH010000003.1"/>
</dbReference>
<organism evidence="11 12">
    <name type="scientific">Xanthobacter oligotrophicus</name>
    <dbReference type="NCBI Taxonomy" id="2607286"/>
    <lineage>
        <taxon>Bacteria</taxon>
        <taxon>Pseudomonadati</taxon>
        <taxon>Pseudomonadota</taxon>
        <taxon>Alphaproteobacteria</taxon>
        <taxon>Hyphomicrobiales</taxon>
        <taxon>Xanthobacteraceae</taxon>
        <taxon>Xanthobacter</taxon>
    </lineage>
</organism>
<evidence type="ECO:0000259" key="10">
    <source>
        <dbReference type="Pfam" id="PF02771"/>
    </source>
</evidence>
<dbReference type="InterPro" id="IPR037069">
    <property type="entry name" value="AcylCoA_DH/ox_N_sf"/>
</dbReference>
<dbReference type="Pfam" id="PF00441">
    <property type="entry name" value="Acyl-CoA_dh_1"/>
    <property type="match status" value="1"/>
</dbReference>
<dbReference type="Gene3D" id="1.20.140.10">
    <property type="entry name" value="Butyryl-CoA Dehydrogenase, subunit A, domain 3"/>
    <property type="match status" value="1"/>
</dbReference>
<dbReference type="InterPro" id="IPR009100">
    <property type="entry name" value="AcylCoA_DH/oxidase_NM_dom_sf"/>
</dbReference>
<dbReference type="InterPro" id="IPR006089">
    <property type="entry name" value="Acyl-CoA_DH_CS"/>
</dbReference>
<accession>A0ABW6ZTF2</accession>
<dbReference type="Pfam" id="PF02771">
    <property type="entry name" value="Acyl-CoA_dh_N"/>
    <property type="match status" value="1"/>
</dbReference>
<dbReference type="SUPFAM" id="SSF47203">
    <property type="entry name" value="Acyl-CoA dehydrogenase C-terminal domain-like"/>
    <property type="match status" value="1"/>
</dbReference>
<dbReference type="InterPro" id="IPR036250">
    <property type="entry name" value="AcylCo_DH-like_C"/>
</dbReference>
<evidence type="ECO:0000256" key="4">
    <source>
        <dbReference type="ARBA" id="ARBA00022630"/>
    </source>
</evidence>
<keyword evidence="5 7" id="KW-0274">FAD</keyword>
<dbReference type="Gene3D" id="2.40.110.10">
    <property type="entry name" value="Butyryl-CoA Dehydrogenase, subunit A, domain 2"/>
    <property type="match status" value="1"/>
</dbReference>
<reference evidence="11 12" key="1">
    <citation type="submission" date="2024-02" db="EMBL/GenBank/DDBJ databases">
        <title>Expansion and revision of Xanthobacter and proposal of Roseixanthobacter gen. nov.</title>
        <authorList>
            <person name="Soltysiak M.P.M."/>
            <person name="Jalihal A."/>
            <person name="Ory A."/>
            <person name="Chrisophersen C."/>
            <person name="Lee A.D."/>
            <person name="Boulton J."/>
            <person name="Springer M."/>
        </authorList>
    </citation>
    <scope>NUCLEOTIDE SEQUENCE [LARGE SCALE GENOMIC DNA]</scope>
    <source>
        <strain evidence="11 12">23A</strain>
    </source>
</reference>
<dbReference type="EMBL" id="JBAFVH010000003">
    <property type="protein sequence ID" value="MFG1372006.1"/>
    <property type="molecule type" value="Genomic_DNA"/>
</dbReference>
<keyword evidence="6 7" id="KW-0560">Oxidoreductase</keyword>
<comment type="cofactor">
    <cofactor evidence="1 7">
        <name>FAD</name>
        <dbReference type="ChEBI" id="CHEBI:57692"/>
    </cofactor>
</comment>
<evidence type="ECO:0000259" key="9">
    <source>
        <dbReference type="Pfam" id="PF02770"/>
    </source>
</evidence>
<evidence type="ECO:0000259" key="8">
    <source>
        <dbReference type="Pfam" id="PF00441"/>
    </source>
</evidence>
<feature type="domain" description="Acyl-CoA dehydrogenase/oxidase N-terminal" evidence="10">
    <location>
        <begin position="8"/>
        <end position="124"/>
    </location>
</feature>
<protein>
    <recommendedName>
        <fullName evidence="3">Medium-chain specific acyl-CoA dehydrogenase, mitochondrial</fullName>
    </recommendedName>
</protein>
<gene>
    <name evidence="11" type="ORF">V5F32_07515</name>
</gene>
<evidence type="ECO:0000313" key="11">
    <source>
        <dbReference type="EMBL" id="MFG1372006.1"/>
    </source>
</evidence>
<evidence type="ECO:0000256" key="1">
    <source>
        <dbReference type="ARBA" id="ARBA00001974"/>
    </source>
</evidence>
<dbReference type="PROSITE" id="PS00073">
    <property type="entry name" value="ACYL_COA_DH_2"/>
    <property type="match status" value="1"/>
</dbReference>
<keyword evidence="12" id="KW-1185">Reference proteome</keyword>
<dbReference type="InterPro" id="IPR006091">
    <property type="entry name" value="Acyl-CoA_Oxase/DH_mid-dom"/>
</dbReference>
<evidence type="ECO:0000256" key="3">
    <source>
        <dbReference type="ARBA" id="ARBA00019125"/>
    </source>
</evidence>
<comment type="similarity">
    <text evidence="2 7">Belongs to the acyl-CoA dehydrogenase family.</text>
</comment>
<comment type="caution">
    <text evidence="11">The sequence shown here is derived from an EMBL/GenBank/DDBJ whole genome shotgun (WGS) entry which is preliminary data.</text>
</comment>